<evidence type="ECO:0000256" key="1">
    <source>
        <dbReference type="ARBA" id="ARBA00022729"/>
    </source>
</evidence>
<dbReference type="GO" id="GO:0009279">
    <property type="term" value="C:cell outer membrane"/>
    <property type="evidence" value="ECO:0007669"/>
    <property type="project" value="TreeGrafter"/>
</dbReference>
<dbReference type="PANTHER" id="PTHR36504:SF1">
    <property type="entry name" value="LIPOPOLYSACCHARIDE EXPORT SYSTEM PROTEIN LPTA"/>
    <property type="match status" value="1"/>
</dbReference>
<dbReference type="GO" id="GO:0030288">
    <property type="term" value="C:outer membrane-bounded periplasmic space"/>
    <property type="evidence" value="ECO:0007669"/>
    <property type="project" value="TreeGrafter"/>
</dbReference>
<dbReference type="AlphaFoldDB" id="A0A1I5URG2"/>
<dbReference type="EMBL" id="FOXQ01000004">
    <property type="protein sequence ID" value="SFP97884.1"/>
    <property type="molecule type" value="Genomic_DNA"/>
</dbReference>
<dbReference type="Gene3D" id="2.60.450.10">
    <property type="entry name" value="Lipopolysaccharide (LPS) transport protein A like domain"/>
    <property type="match status" value="2"/>
</dbReference>
<dbReference type="PANTHER" id="PTHR36504">
    <property type="entry name" value="LIPOPOLYSACCHARIDE EXPORT SYSTEM PROTEIN LPTA"/>
    <property type="match status" value="1"/>
</dbReference>
<dbReference type="STRING" id="1465490.SAMN05444277_1045"/>
<feature type="domain" description="Organic solvent tolerance-like N-terminal" evidence="3">
    <location>
        <begin position="33"/>
        <end position="190"/>
    </location>
</feature>
<sequence length="545" mass="61579">MIQYKAIVFFLSAAFLFICSSLFAQQPADTASKRKIIILNADRLNYQKIDSAEFQSAAGNVKIKQDSTLFYTDSVVLNKTKNMLEAFGHVHINDNDSIHTYSDYLRYLGNEKKAYLKGNVKLTDGKGTLTTPDLDYDLNTHIGIYTKNGKVTSEKTVLTSKEGFYYGETKDVYFKKDVVLVNPDYNITTDTLLFNTYTNVATFTVPTIIKSGDNKKIFTSDGYYDLKNKNSYFGKRPHIEDSTTMLDADIVASNDSTKESEASGNVIYKDTAQGVTVFANNLKSKGEESSVLATQKPVMVIKQEKDSIYLAADTLFSGKLSTIKKYRKIPVILDSLPSTDSVSIAFSDSARAKQDSAKDRFVEAYYNVKIFSDSLQAVGDSLFYSSEDSAFRLFKNPVVWSRESQITGDTIYLFTLNKKPKRMYVFENALSVEKVGPEYYNQVKGRTINGYFTNGEIDSIRAKGNSESIYYAQDDSSKFIGVNRATSDVIDMYFVTREANKIVLRSNVVGTSTPMRQMNPFEMRLRNFQWLDDRRPKTKYDLFGN</sequence>
<keyword evidence="1 2" id="KW-0732">Signal</keyword>
<dbReference type="RefSeq" id="WP_090657117.1">
    <property type="nucleotide sequence ID" value="NZ_FOXQ01000004.1"/>
</dbReference>
<feature type="chain" id="PRO_5011619071" evidence="2">
    <location>
        <begin position="25"/>
        <end position="545"/>
    </location>
</feature>
<proteinExistence type="predicted"/>
<protein>
    <submittedName>
        <fullName evidence="4">OstA-like protein</fullName>
    </submittedName>
</protein>
<evidence type="ECO:0000256" key="2">
    <source>
        <dbReference type="SAM" id="SignalP"/>
    </source>
</evidence>
<dbReference type="GO" id="GO:0017089">
    <property type="term" value="F:glycolipid transfer activity"/>
    <property type="evidence" value="ECO:0007669"/>
    <property type="project" value="TreeGrafter"/>
</dbReference>
<reference evidence="4 5" key="1">
    <citation type="submission" date="2016-10" db="EMBL/GenBank/DDBJ databases">
        <authorList>
            <person name="de Groot N.N."/>
        </authorList>
    </citation>
    <scope>NUCLEOTIDE SEQUENCE [LARGE SCALE GENOMIC DNA]</scope>
    <source>
        <strain evidence="4 5">DSM 28286</strain>
    </source>
</reference>
<organism evidence="4 5">
    <name type="scientific">Parafilimonas terrae</name>
    <dbReference type="NCBI Taxonomy" id="1465490"/>
    <lineage>
        <taxon>Bacteria</taxon>
        <taxon>Pseudomonadati</taxon>
        <taxon>Bacteroidota</taxon>
        <taxon>Chitinophagia</taxon>
        <taxon>Chitinophagales</taxon>
        <taxon>Chitinophagaceae</taxon>
        <taxon>Parafilimonas</taxon>
    </lineage>
</organism>
<keyword evidence="5" id="KW-1185">Reference proteome</keyword>
<dbReference type="InterPro" id="IPR052037">
    <property type="entry name" value="LPS_export_LptA"/>
</dbReference>
<dbReference type="OrthoDB" id="9805931at2"/>
<dbReference type="GO" id="GO:0015920">
    <property type="term" value="P:lipopolysaccharide transport"/>
    <property type="evidence" value="ECO:0007669"/>
    <property type="project" value="TreeGrafter"/>
</dbReference>
<dbReference type="InterPro" id="IPR005653">
    <property type="entry name" value="OstA-like_N"/>
</dbReference>
<feature type="signal peptide" evidence="2">
    <location>
        <begin position="1"/>
        <end position="24"/>
    </location>
</feature>
<evidence type="ECO:0000259" key="3">
    <source>
        <dbReference type="Pfam" id="PF13100"/>
    </source>
</evidence>
<dbReference type="Proteomes" id="UP000199031">
    <property type="component" value="Unassembled WGS sequence"/>
</dbReference>
<name>A0A1I5URG2_9BACT</name>
<gene>
    <name evidence="4" type="ORF">SAMN05444277_1045</name>
</gene>
<evidence type="ECO:0000313" key="5">
    <source>
        <dbReference type="Proteomes" id="UP000199031"/>
    </source>
</evidence>
<evidence type="ECO:0000313" key="4">
    <source>
        <dbReference type="EMBL" id="SFP97884.1"/>
    </source>
</evidence>
<accession>A0A1I5URG2</accession>
<dbReference type="Pfam" id="PF13100">
    <property type="entry name" value="OstA_2"/>
    <property type="match status" value="1"/>
</dbReference>